<dbReference type="PANTHER" id="PTHR43179">
    <property type="entry name" value="RHAMNOSYLTRANSFERASE WBBL"/>
    <property type="match status" value="1"/>
</dbReference>
<keyword evidence="2" id="KW-0328">Glycosyltransferase</keyword>
<gene>
    <name evidence="5" type="ORF">HMSLTHF_30910</name>
</gene>
<dbReference type="EMBL" id="AP022821">
    <property type="protein sequence ID" value="BCA93316.1"/>
    <property type="molecule type" value="Genomic_DNA"/>
</dbReference>
<dbReference type="AlphaFoldDB" id="A0A6F8T014"/>
<dbReference type="RefSeq" id="WP_172416629.1">
    <property type="nucleotide sequence ID" value="NZ_AP022821.1"/>
</dbReference>
<feature type="domain" description="Glycosyltransferase 2-like" evidence="4">
    <location>
        <begin position="270"/>
        <end position="384"/>
    </location>
</feature>
<evidence type="ECO:0000256" key="3">
    <source>
        <dbReference type="ARBA" id="ARBA00022679"/>
    </source>
</evidence>
<dbReference type="Proteomes" id="UP000503197">
    <property type="component" value="Chromosome"/>
</dbReference>
<dbReference type="InterPro" id="IPR001173">
    <property type="entry name" value="Glyco_trans_2-like"/>
</dbReference>
<dbReference type="GO" id="GO:0016757">
    <property type="term" value="F:glycosyltransferase activity"/>
    <property type="evidence" value="ECO:0007669"/>
    <property type="project" value="UniProtKB-KW"/>
</dbReference>
<dbReference type="InterPro" id="IPR029044">
    <property type="entry name" value="Nucleotide-diphossugar_trans"/>
</dbReference>
<keyword evidence="3 5" id="KW-0808">Transferase</keyword>
<dbReference type="Gene3D" id="3.90.550.10">
    <property type="entry name" value="Spore Coat Polysaccharide Biosynthesis Protein SpsA, Chain A"/>
    <property type="match status" value="1"/>
</dbReference>
<protein>
    <submittedName>
        <fullName evidence="5">Glycosyl transferase</fullName>
    </submittedName>
</protein>
<name>A0A6F8T014_9GAMM</name>
<proteinExistence type="inferred from homology"/>
<sequence length="833" mass="89695">MQETFDHFHRHVEALIGKRDYAAALACLTGGLSDHRTHHDALLWLGVLGLHAQRPALAQAALSERLLSEPKAQAVSLIARTLTGSAAHAYWQEAYRSEPTNTLTLTAYLTSLQHNAAEQGQSGKQRSQQQYQQLLKRHATPVADVQAAATLAPFFAHGLGLPCGGVWQHGNRLKGWYLAHSDSAAPTFTLNAGNQRATVAPALTSQLAATPDLPAMRLYWLDSALKGMAEGTPLQVEANGTALLGSPLNWQPTAPLTLPASKRSSHRVVVLVPVYKGHAETIACIESVLASQAENTTPFRLVVVNDASPDSELVNALQQLATNGHIELHHQAHNQGFIGTVNNGLRQCAGNNVILLNADTLVHGNWVDRLHTAAYRHPNVASVTPLSNNGELMSLLAPCEPAAALTPAQLAQLDNAAAKANGHAGEQDVEIDTGCGFCLYLRSDALAEQGGLDPTLTRGYGEESDWCYRAHRHGRHHRGALDVVVAHQGGVSFGDEKRLRVKQNLAVLEQRYPHAEQRFNACLTTDPMQQGRYRLIRQWLRNQPLATFRPNGLTSVPLWPSVAQAERSLRAPSSDIALARSGQRQLTLCGSQPHAWRLAYRLPEQRTDLAADLHALGVTSAMPTTYALSHWLTATLPAMAQAPVTATLLANHALVTNHAPSTKHAPATANQAQANVVLPSHGALIAVAGQSESLQQPALAELANALSKQQQATYLLLLNPPGQMASALVSSGHVFSLPLATSRWKERVALCHAHLPLSAVLLLDTQPATLADAHWLTEQQPLPWLVPEHLATEATWLANPEGVIRLTSLLSLATRPRQPNARTAPSKASGIQA</sequence>
<evidence type="ECO:0000259" key="4">
    <source>
        <dbReference type="Pfam" id="PF00535"/>
    </source>
</evidence>
<accession>A0A6F8T014</accession>
<evidence type="ECO:0000256" key="2">
    <source>
        <dbReference type="ARBA" id="ARBA00022676"/>
    </source>
</evidence>
<organism evidence="5 6">
    <name type="scientific">Vreelandella aquamarina</name>
    <dbReference type="NCBI Taxonomy" id="77097"/>
    <lineage>
        <taxon>Bacteria</taxon>
        <taxon>Pseudomonadati</taxon>
        <taxon>Pseudomonadota</taxon>
        <taxon>Gammaproteobacteria</taxon>
        <taxon>Oceanospirillales</taxon>
        <taxon>Halomonadaceae</taxon>
        <taxon>Vreelandella</taxon>
    </lineage>
</organism>
<dbReference type="PANTHER" id="PTHR43179:SF12">
    <property type="entry name" value="GALACTOFURANOSYLTRANSFERASE GLFT2"/>
    <property type="match status" value="1"/>
</dbReference>
<dbReference type="Pfam" id="PF00535">
    <property type="entry name" value="Glycos_transf_2"/>
    <property type="match status" value="1"/>
</dbReference>
<evidence type="ECO:0000313" key="6">
    <source>
        <dbReference type="Proteomes" id="UP000503197"/>
    </source>
</evidence>
<evidence type="ECO:0000313" key="5">
    <source>
        <dbReference type="EMBL" id="BCA93316.1"/>
    </source>
</evidence>
<evidence type="ECO:0000256" key="1">
    <source>
        <dbReference type="ARBA" id="ARBA00006739"/>
    </source>
</evidence>
<comment type="similarity">
    <text evidence="1">Belongs to the glycosyltransferase 2 family.</text>
</comment>
<dbReference type="SUPFAM" id="SSF53448">
    <property type="entry name" value="Nucleotide-diphospho-sugar transferases"/>
    <property type="match status" value="1"/>
</dbReference>
<reference evidence="5 6" key="1">
    <citation type="submission" date="2020-02" db="EMBL/GenBank/DDBJ databases">
        <title>Complete Genome Sequence of Halomonas meridiana strain BAA-801, Isolated from Deep Sea Thermal Vent.</title>
        <authorList>
            <person name="Takahashi Y."/>
            <person name="Takahashi H."/>
            <person name="Galipon J."/>
            <person name="Arakawa K."/>
        </authorList>
    </citation>
    <scope>NUCLEOTIDE SEQUENCE [LARGE SCALE GENOMIC DNA]</scope>
    <source>
        <strain evidence="5 6">Slthf1</strain>
    </source>
</reference>